<accession>A0A8J7TU41</accession>
<protein>
    <submittedName>
        <fullName evidence="2">Uncharacterized protein</fullName>
    </submittedName>
</protein>
<feature type="chain" id="PRO_5035149639" evidence="1">
    <location>
        <begin position="21"/>
        <end position="516"/>
    </location>
</feature>
<dbReference type="EMBL" id="JAFKGL010000013">
    <property type="protein sequence ID" value="MBN9412807.1"/>
    <property type="molecule type" value="Genomic_DNA"/>
</dbReference>
<evidence type="ECO:0000313" key="2">
    <source>
        <dbReference type="EMBL" id="MBN9412807.1"/>
    </source>
</evidence>
<keyword evidence="1" id="KW-0732">Signal</keyword>
<dbReference type="InterPro" id="IPR032675">
    <property type="entry name" value="LRR_dom_sf"/>
</dbReference>
<evidence type="ECO:0000313" key="3">
    <source>
        <dbReference type="Proteomes" id="UP000664414"/>
    </source>
</evidence>
<proteinExistence type="predicted"/>
<reference evidence="2" key="1">
    <citation type="submission" date="2021-02" db="EMBL/GenBank/DDBJ databases">
        <title>Thiocyanate and organic carbon inputs drive convergent selection for specific autotrophic Afipia and Thiobacillus strains within complex microbiomes.</title>
        <authorList>
            <person name="Huddy R.J."/>
            <person name="Sachdeva R."/>
            <person name="Kadzinga F."/>
            <person name="Kantor R.S."/>
            <person name="Harrison S.T.L."/>
            <person name="Banfield J.F."/>
        </authorList>
    </citation>
    <scope>NUCLEOTIDE SEQUENCE</scope>
    <source>
        <strain evidence="2">SCN18_10_11_15_R4_P_38_20</strain>
    </source>
</reference>
<organism evidence="2 3">
    <name type="scientific">Candidatus Paracaedimonas acanthamoebae</name>
    <dbReference type="NCBI Taxonomy" id="244581"/>
    <lineage>
        <taxon>Bacteria</taxon>
        <taxon>Pseudomonadati</taxon>
        <taxon>Pseudomonadota</taxon>
        <taxon>Alphaproteobacteria</taxon>
        <taxon>Holosporales</taxon>
        <taxon>Caedimonadaceae</taxon>
        <taxon>Candidatus Paracaedimonas</taxon>
    </lineage>
</organism>
<name>A0A8J7TU41_9PROT</name>
<sequence length="516" mass="58550">MNKLVATLCSLLLSTTIACASDDQEQRPTHLKIIAGKKNNDKLSEMPEGIEYLSQFTTLTAVDVDTEDLEDLEKIQSLFSMLSKHTNLHDLKIEFNIPLLNPKSSDVDEILLEKLEQLALALPNFSSLLALDMNLNMINRLNTTINTVSESVRFGKMAKVLASNLPPKLEKLSLGWNLSFPTKHLQSMISDLPFTLRKLNLRHHCVDNSMLEILSQFTNLEALELRYFEQRKILNPEPTKPNYTMLGSTIFSLPNLQELSLHLDPNRESPFPYPLYSNFKELTEKLPRDLKRLKIYYHAVLNECLTPDGSAFLALPGKLEVLSLNSILPKHNINNSEPLESPFDALTQVLSPNLRELAIKNPLSHICLQGERSNLNDYLISKFPTSLQKLTLHACWITKSRASAVGKALNNYLPNLETLLLSDSLLMDSAQILIKEMRSNTTLTKLDIKFPTREDITPLIDEVKNCLEENLTLQMVTFSLLGEQIPVSLVQLERNRKRNQTLTRLADHQVYPTVFL</sequence>
<dbReference type="AlphaFoldDB" id="A0A8J7TU41"/>
<gene>
    <name evidence="2" type="ORF">J0H12_02615</name>
</gene>
<dbReference type="Proteomes" id="UP000664414">
    <property type="component" value="Unassembled WGS sequence"/>
</dbReference>
<evidence type="ECO:0000256" key="1">
    <source>
        <dbReference type="SAM" id="SignalP"/>
    </source>
</evidence>
<dbReference type="PROSITE" id="PS51257">
    <property type="entry name" value="PROKAR_LIPOPROTEIN"/>
    <property type="match status" value="1"/>
</dbReference>
<dbReference type="Gene3D" id="3.80.10.10">
    <property type="entry name" value="Ribonuclease Inhibitor"/>
    <property type="match status" value="2"/>
</dbReference>
<comment type="caution">
    <text evidence="2">The sequence shown here is derived from an EMBL/GenBank/DDBJ whole genome shotgun (WGS) entry which is preliminary data.</text>
</comment>
<dbReference type="SUPFAM" id="SSF52047">
    <property type="entry name" value="RNI-like"/>
    <property type="match status" value="1"/>
</dbReference>
<feature type="signal peptide" evidence="1">
    <location>
        <begin position="1"/>
        <end position="20"/>
    </location>
</feature>